<dbReference type="InterPro" id="IPR023393">
    <property type="entry name" value="START-like_dom_sf"/>
</dbReference>
<comment type="caution">
    <text evidence="1">The sequence shown here is derived from an EMBL/GenBank/DDBJ whole genome shotgun (WGS) entry which is preliminary data.</text>
</comment>
<dbReference type="Proteomes" id="UP000295151">
    <property type="component" value="Unassembled WGS sequence"/>
</dbReference>
<gene>
    <name evidence="1" type="ORF">EV138_3500</name>
</gene>
<organism evidence="1 2">
    <name type="scientific">Kribbella voronezhensis</name>
    <dbReference type="NCBI Taxonomy" id="2512212"/>
    <lineage>
        <taxon>Bacteria</taxon>
        <taxon>Bacillati</taxon>
        <taxon>Actinomycetota</taxon>
        <taxon>Actinomycetes</taxon>
        <taxon>Propionibacteriales</taxon>
        <taxon>Kribbellaceae</taxon>
        <taxon>Kribbella</taxon>
    </lineage>
</organism>
<reference evidence="1 2" key="1">
    <citation type="submission" date="2019-03" db="EMBL/GenBank/DDBJ databases">
        <title>Genomic Encyclopedia of Type Strains, Phase III (KMG-III): the genomes of soil and plant-associated and newly described type strains.</title>
        <authorList>
            <person name="Whitman W."/>
        </authorList>
    </citation>
    <scope>NUCLEOTIDE SEQUENCE [LARGE SCALE GENOMIC DNA]</scope>
    <source>
        <strain evidence="1 2">VKM Ac-2575</strain>
    </source>
</reference>
<protein>
    <submittedName>
        <fullName evidence="1">Polyketide cyclase/dehydrase/lipid transport protein</fullName>
    </submittedName>
</protein>
<dbReference type="EMBL" id="SOCE01000001">
    <property type="protein sequence ID" value="TDU89919.1"/>
    <property type="molecule type" value="Genomic_DNA"/>
</dbReference>
<dbReference type="Gene3D" id="3.30.530.20">
    <property type="match status" value="1"/>
</dbReference>
<dbReference type="SUPFAM" id="SSF55961">
    <property type="entry name" value="Bet v1-like"/>
    <property type="match status" value="1"/>
</dbReference>
<evidence type="ECO:0000313" key="1">
    <source>
        <dbReference type="EMBL" id="TDU89919.1"/>
    </source>
</evidence>
<accession>A0A4R7TDQ4</accession>
<dbReference type="AlphaFoldDB" id="A0A4R7TDQ4"/>
<evidence type="ECO:0000313" key="2">
    <source>
        <dbReference type="Proteomes" id="UP000295151"/>
    </source>
</evidence>
<dbReference type="CDD" id="cd07812">
    <property type="entry name" value="SRPBCC"/>
    <property type="match status" value="1"/>
</dbReference>
<keyword evidence="2" id="KW-1185">Reference proteome</keyword>
<dbReference type="Pfam" id="PF10604">
    <property type="entry name" value="Polyketide_cyc2"/>
    <property type="match status" value="1"/>
</dbReference>
<dbReference type="InterPro" id="IPR019587">
    <property type="entry name" value="Polyketide_cyclase/dehydratase"/>
</dbReference>
<name>A0A4R7TDQ4_9ACTN</name>
<sequence length="151" mass="16704">MLVGARIEEVWGWITDVAGYGLWSPECVYGAWVDGADGPAVGAWFEARNEFADGFKTEVRCRVTLAEEPVRFGWDVFGGEDEPFAHWEYELAARADRTLIRQSFTHGPGDSGMRRGVLADPAGAEAAKQRRLDQLGRNMRLTIAAMVNARA</sequence>
<proteinExistence type="predicted"/>